<evidence type="ECO:0000259" key="2">
    <source>
        <dbReference type="Pfam" id="PF01610"/>
    </source>
</evidence>
<evidence type="ECO:0000313" key="3">
    <source>
        <dbReference type="EMBL" id="MFF4022277.1"/>
    </source>
</evidence>
<feature type="domain" description="Transposase IS204/IS1001/IS1096/IS1165 DDE" evidence="2">
    <location>
        <begin position="14"/>
        <end position="88"/>
    </location>
</feature>
<gene>
    <name evidence="3" type="ORF">ACFYY5_05470</name>
</gene>
<reference evidence="3 4" key="1">
    <citation type="submission" date="2024-10" db="EMBL/GenBank/DDBJ databases">
        <title>The Natural Products Discovery Center: Release of the First 8490 Sequenced Strains for Exploring Actinobacteria Biosynthetic Diversity.</title>
        <authorList>
            <person name="Kalkreuter E."/>
            <person name="Kautsar S.A."/>
            <person name="Yang D."/>
            <person name="Bader C.D."/>
            <person name="Teijaro C.N."/>
            <person name="Fluegel L."/>
            <person name="Davis C.M."/>
            <person name="Simpson J.R."/>
            <person name="Lauterbach L."/>
            <person name="Steele A.D."/>
            <person name="Gui C."/>
            <person name="Meng S."/>
            <person name="Li G."/>
            <person name="Viehrig K."/>
            <person name="Ye F."/>
            <person name="Su P."/>
            <person name="Kiefer A.F."/>
            <person name="Nichols A."/>
            <person name="Cepeda A.J."/>
            <person name="Yan W."/>
            <person name="Fan B."/>
            <person name="Jiang Y."/>
            <person name="Adhikari A."/>
            <person name="Zheng C.-J."/>
            <person name="Schuster L."/>
            <person name="Cowan T.M."/>
            <person name="Smanski M.J."/>
            <person name="Chevrette M.G."/>
            <person name="De Carvalho L.P.S."/>
            <person name="Shen B."/>
        </authorList>
    </citation>
    <scope>NUCLEOTIDE SEQUENCE [LARGE SCALE GENOMIC DNA]</scope>
    <source>
        <strain evidence="3 4">NPDC001867</strain>
    </source>
</reference>
<accession>A0ABW6T801</accession>
<dbReference type="PANTHER" id="PTHR33498">
    <property type="entry name" value="TRANSPOSASE FOR INSERTION SEQUENCE ELEMENT IS1557"/>
    <property type="match status" value="1"/>
</dbReference>
<dbReference type="PANTHER" id="PTHR33498:SF1">
    <property type="entry name" value="TRANSPOSASE FOR INSERTION SEQUENCE ELEMENT IS1557"/>
    <property type="match status" value="1"/>
</dbReference>
<dbReference type="EMBL" id="JBIATK010000002">
    <property type="protein sequence ID" value="MFF4022277.1"/>
    <property type="molecule type" value="Genomic_DNA"/>
</dbReference>
<evidence type="ECO:0000256" key="1">
    <source>
        <dbReference type="SAM" id="MobiDB-lite"/>
    </source>
</evidence>
<dbReference type="Pfam" id="PF01610">
    <property type="entry name" value="DDE_Tnp_ISL3"/>
    <property type="match status" value="1"/>
</dbReference>
<sequence length="147" mass="16255">MTLLVGEFTTILAERRASDLDGWVKKILEAALTELDPFLRGLDQDHDAAVAGLRVLHSYGPSEGVNTGTKLIKRQMYGRTSFELLRHRNYWDSLATNEIEQKSSFRHSLGTAGRGVAPRSGSVRDGREAVDRAREKDETANNAGVTN</sequence>
<proteinExistence type="predicted"/>
<dbReference type="RefSeq" id="WP_387129666.1">
    <property type="nucleotide sequence ID" value="NZ_JBIATK010000002.1"/>
</dbReference>
<comment type="caution">
    <text evidence="3">The sequence shown here is derived from an EMBL/GenBank/DDBJ whole genome shotgun (WGS) entry which is preliminary data.</text>
</comment>
<feature type="region of interest" description="Disordered" evidence="1">
    <location>
        <begin position="104"/>
        <end position="147"/>
    </location>
</feature>
<dbReference type="InterPro" id="IPR002560">
    <property type="entry name" value="Transposase_DDE"/>
</dbReference>
<dbReference type="Proteomes" id="UP001602089">
    <property type="component" value="Unassembled WGS sequence"/>
</dbReference>
<name>A0ABW6T801_9NOCA</name>
<protein>
    <submittedName>
        <fullName evidence="3">Transposase</fullName>
    </submittedName>
</protein>
<dbReference type="InterPro" id="IPR047951">
    <property type="entry name" value="Transpos_ISL3"/>
</dbReference>
<keyword evidence="4" id="KW-1185">Reference proteome</keyword>
<organism evidence="3 4">
    <name type="scientific">Nocardia elegans</name>
    <dbReference type="NCBI Taxonomy" id="300029"/>
    <lineage>
        <taxon>Bacteria</taxon>
        <taxon>Bacillati</taxon>
        <taxon>Actinomycetota</taxon>
        <taxon>Actinomycetes</taxon>
        <taxon>Mycobacteriales</taxon>
        <taxon>Nocardiaceae</taxon>
        <taxon>Nocardia</taxon>
    </lineage>
</organism>
<evidence type="ECO:0000313" key="4">
    <source>
        <dbReference type="Proteomes" id="UP001602089"/>
    </source>
</evidence>
<feature type="compositionally biased region" description="Basic and acidic residues" evidence="1">
    <location>
        <begin position="122"/>
        <end position="139"/>
    </location>
</feature>